<protein>
    <submittedName>
        <fullName evidence="1">Uncharacterized protein</fullName>
    </submittedName>
</protein>
<organism evidence="1 2">
    <name type="scientific">Alteromonas aestuariivivens</name>
    <dbReference type="NCBI Taxonomy" id="1938339"/>
    <lineage>
        <taxon>Bacteria</taxon>
        <taxon>Pseudomonadati</taxon>
        <taxon>Pseudomonadota</taxon>
        <taxon>Gammaproteobacteria</taxon>
        <taxon>Alteromonadales</taxon>
        <taxon>Alteromonadaceae</taxon>
        <taxon>Alteromonas/Salinimonas group</taxon>
        <taxon>Alteromonas</taxon>
    </lineage>
</organism>
<dbReference type="EMBL" id="QRHA01000001">
    <property type="protein sequence ID" value="RDV29211.1"/>
    <property type="molecule type" value="Genomic_DNA"/>
</dbReference>
<proteinExistence type="predicted"/>
<dbReference type="OrthoDB" id="6383457at2"/>
<gene>
    <name evidence="1" type="ORF">DXV75_01765</name>
</gene>
<dbReference type="AlphaFoldDB" id="A0A3D8MF71"/>
<accession>A0A3D8MF71</accession>
<reference evidence="2" key="1">
    <citation type="submission" date="2018-08" db="EMBL/GenBank/DDBJ databases">
        <authorList>
            <person name="Zhang J."/>
            <person name="Du Z.-J."/>
        </authorList>
    </citation>
    <scope>NUCLEOTIDE SEQUENCE [LARGE SCALE GENOMIC DNA]</scope>
    <source>
        <strain evidence="2">KCTC 52655</strain>
    </source>
</reference>
<comment type="caution">
    <text evidence="1">The sequence shown here is derived from an EMBL/GenBank/DDBJ whole genome shotgun (WGS) entry which is preliminary data.</text>
</comment>
<sequence>MSQSKFENGRRSFVKKVAVGTVVSSLPAQSVWGACNASGISGGSRVISLTCSLPDICGGWSPGSWQKFVNGSGGRDTNGGLQSDKLTKLFTVPWPANDCVYDHYYDQLQAFFAATTLTLGDGGIIPKLQFNIAEVFSKDDTGNSKMDLSALYLNCYFGLATWDTLLYPTLDELMNAVWAGMCVNMGTRSSDGSYGYPTGSFEGLTMESYLTGTYKYESSPKGSLTELASAPLSCQPSSGSANPNQTR</sequence>
<keyword evidence="2" id="KW-1185">Reference proteome</keyword>
<name>A0A3D8MF71_9ALTE</name>
<dbReference type="PROSITE" id="PS51257">
    <property type="entry name" value="PROKAR_LIPOPROTEIN"/>
    <property type="match status" value="1"/>
</dbReference>
<dbReference type="RefSeq" id="WP_115591501.1">
    <property type="nucleotide sequence ID" value="NZ_QRHA01000001.1"/>
</dbReference>
<dbReference type="Proteomes" id="UP000256561">
    <property type="component" value="Unassembled WGS sequence"/>
</dbReference>
<evidence type="ECO:0000313" key="1">
    <source>
        <dbReference type="EMBL" id="RDV29211.1"/>
    </source>
</evidence>
<evidence type="ECO:0000313" key="2">
    <source>
        <dbReference type="Proteomes" id="UP000256561"/>
    </source>
</evidence>